<protein>
    <submittedName>
        <fullName evidence="1">Uncharacterized protein</fullName>
    </submittedName>
</protein>
<gene>
    <name evidence="1" type="ORF">YC6258_01319</name>
</gene>
<dbReference type="STRING" id="1445510.YC6258_01319"/>
<dbReference type="AlphaFoldDB" id="A0A0C5VFM7"/>
<keyword evidence="2" id="KW-1185">Reference proteome</keyword>
<reference evidence="1 2" key="1">
    <citation type="submission" date="2014-01" db="EMBL/GenBank/DDBJ databases">
        <title>Full genme sequencing of cellulolytic bacterium Gynuella sunshinyii YC6258T gen. nov., sp. nov.</title>
        <authorList>
            <person name="Khan H."/>
            <person name="Chung E.J."/>
            <person name="Chung Y.R."/>
        </authorList>
    </citation>
    <scope>NUCLEOTIDE SEQUENCE [LARGE SCALE GENOMIC DNA]</scope>
    <source>
        <strain evidence="1 2">YC6258</strain>
    </source>
</reference>
<organism evidence="1 2">
    <name type="scientific">Gynuella sunshinyii YC6258</name>
    <dbReference type="NCBI Taxonomy" id="1445510"/>
    <lineage>
        <taxon>Bacteria</taxon>
        <taxon>Pseudomonadati</taxon>
        <taxon>Pseudomonadota</taxon>
        <taxon>Gammaproteobacteria</taxon>
        <taxon>Oceanospirillales</taxon>
        <taxon>Saccharospirillaceae</taxon>
        <taxon>Gynuella</taxon>
    </lineage>
</organism>
<dbReference type="KEGG" id="gsn:YC6258_01319"/>
<dbReference type="EMBL" id="CP007142">
    <property type="protein sequence ID" value="AJQ93367.1"/>
    <property type="molecule type" value="Genomic_DNA"/>
</dbReference>
<accession>A0A0C5VFM7</accession>
<proteinExistence type="predicted"/>
<name>A0A0C5VFM7_9GAMM</name>
<dbReference type="Proteomes" id="UP000032266">
    <property type="component" value="Chromosome"/>
</dbReference>
<evidence type="ECO:0000313" key="2">
    <source>
        <dbReference type="Proteomes" id="UP000032266"/>
    </source>
</evidence>
<dbReference type="HOGENOM" id="CLU_2601157_0_0_6"/>
<evidence type="ECO:0000313" key="1">
    <source>
        <dbReference type="EMBL" id="AJQ93367.1"/>
    </source>
</evidence>
<sequence length="79" mass="9086">MTLTYQVIDATAEGWSFYPEHNVITSFTIDKKWTKSKIIDFYNNSLKNFDGIELYTVKSLSNKKLSTIIEEICCLASKP</sequence>